<dbReference type="GO" id="GO:0000103">
    <property type="term" value="P:sulfate assimilation"/>
    <property type="evidence" value="ECO:0007669"/>
    <property type="project" value="TreeGrafter"/>
</dbReference>
<dbReference type="InterPro" id="IPR045169">
    <property type="entry name" value="NO2/SO3_Rdtase_4Fe4S_prot"/>
</dbReference>
<dbReference type="Pfam" id="PF03460">
    <property type="entry name" value="NIR_SIR_ferr"/>
    <property type="match status" value="1"/>
</dbReference>
<keyword evidence="4" id="KW-0479">Metal-binding</keyword>
<dbReference type="Gene3D" id="3.30.70.20">
    <property type="match status" value="1"/>
</dbReference>
<dbReference type="GO" id="GO:0051539">
    <property type="term" value="F:4 iron, 4 sulfur cluster binding"/>
    <property type="evidence" value="ECO:0007669"/>
    <property type="project" value="UniProtKB-KW"/>
</dbReference>
<dbReference type="GO" id="GO:0046872">
    <property type="term" value="F:metal ion binding"/>
    <property type="evidence" value="ECO:0007669"/>
    <property type="project" value="UniProtKB-KW"/>
</dbReference>
<proteinExistence type="inferred from homology"/>
<dbReference type="AlphaFoldDB" id="A0A4R3YEF4"/>
<dbReference type="InterPro" id="IPR006066">
    <property type="entry name" value="NO2/SO3_Rdtase_FeS/sirohaem_BS"/>
</dbReference>
<sequence>MNHDIDIKKLRINCFRQSKVAGEFMLQLRVPGSLIEAKYLQIVQDIAQNWGNGTFHIGMRQTLNIPGIKYENIEEVNKYIKNYIHDIEVEMCDVDMDVNEHGYPTIGARNIMSCIGNSHCIKANVNTYQLARKIEKLIFPSHYHIKVSIAGCPNDCAKGHFNDFGIMGIAKMEYHQERCIGCGACVRACEHHATRVLSLNKDGKIDKDTCCCVGCGECVIACPTSAWTRQEKTFYRVTLGGRTGKQYPRMGKIFLNWISEEALLQVFGNWQKFSAWVMDNKPEYLHGGHLIDISGYPKFKELILDGVELNPECLVAEELYWTENEQRANIHLKPLSQHKKAGPKE</sequence>
<feature type="domain" description="4Fe-4S ferredoxin-type" evidence="8">
    <location>
        <begin position="201"/>
        <end position="232"/>
    </location>
</feature>
<dbReference type="PRINTS" id="PR00397">
    <property type="entry name" value="SIROHAEM"/>
</dbReference>
<dbReference type="Gene3D" id="3.90.480.20">
    <property type="match status" value="1"/>
</dbReference>
<dbReference type="PROSITE" id="PS51379">
    <property type="entry name" value="4FE4S_FER_2"/>
    <property type="match status" value="2"/>
</dbReference>
<dbReference type="GO" id="GO:0016002">
    <property type="term" value="F:sulfite reductase activity"/>
    <property type="evidence" value="ECO:0007669"/>
    <property type="project" value="TreeGrafter"/>
</dbReference>
<dbReference type="InterPro" id="IPR005117">
    <property type="entry name" value="NiRdtase/SiRdtase_haem-b_fer"/>
</dbReference>
<dbReference type="Pfam" id="PF00037">
    <property type="entry name" value="Fer4"/>
    <property type="match status" value="1"/>
</dbReference>
<gene>
    <name evidence="9" type="ORF">EDD60_1415</name>
</gene>
<dbReference type="InterPro" id="IPR014261">
    <property type="entry name" value="Sulphite_reductase_C"/>
</dbReference>
<keyword evidence="2" id="KW-0004">4Fe-4S</keyword>
<evidence type="ECO:0000256" key="4">
    <source>
        <dbReference type="ARBA" id="ARBA00022723"/>
    </source>
</evidence>
<evidence type="ECO:0000259" key="8">
    <source>
        <dbReference type="PROSITE" id="PS51379"/>
    </source>
</evidence>
<reference evidence="9 10" key="1">
    <citation type="submission" date="2019-03" db="EMBL/GenBank/DDBJ databases">
        <title>Genomic Encyclopedia of Type Strains, Phase IV (KMG-IV): sequencing the most valuable type-strain genomes for metagenomic binning, comparative biology and taxonomic classification.</title>
        <authorList>
            <person name="Goeker M."/>
        </authorList>
    </citation>
    <scope>NUCLEOTIDE SEQUENCE [LARGE SCALE GENOMIC DNA]</scope>
    <source>
        <strain evidence="9 10">DSM 29487</strain>
    </source>
</reference>
<keyword evidence="3" id="KW-0349">Heme</keyword>
<dbReference type="Pfam" id="PF01077">
    <property type="entry name" value="NIR_SIR"/>
    <property type="match status" value="1"/>
</dbReference>
<evidence type="ECO:0000313" key="9">
    <source>
        <dbReference type="EMBL" id="TCV90915.1"/>
    </source>
</evidence>
<dbReference type="GO" id="GO:0050311">
    <property type="term" value="F:sulfite reductase (ferredoxin) activity"/>
    <property type="evidence" value="ECO:0007669"/>
    <property type="project" value="TreeGrafter"/>
</dbReference>
<accession>A0A4R3YEF4</accession>
<keyword evidence="5" id="KW-0560">Oxidoreductase</keyword>
<keyword evidence="10" id="KW-1185">Reference proteome</keyword>
<dbReference type="GeneID" id="98916907"/>
<comment type="caution">
    <text evidence="9">The sequence shown here is derived from an EMBL/GenBank/DDBJ whole genome shotgun (WGS) entry which is preliminary data.</text>
</comment>
<dbReference type="PANTHER" id="PTHR11493">
    <property type="entry name" value="SULFITE REDUCTASE [NADPH] SUBUNIT BETA-RELATED"/>
    <property type="match status" value="1"/>
</dbReference>
<organism evidence="9 10">
    <name type="scientific">Longibaculum muris</name>
    <dbReference type="NCBI Taxonomy" id="1796628"/>
    <lineage>
        <taxon>Bacteria</taxon>
        <taxon>Bacillati</taxon>
        <taxon>Bacillota</taxon>
        <taxon>Erysipelotrichia</taxon>
        <taxon>Erysipelotrichales</taxon>
        <taxon>Coprobacillaceae</taxon>
        <taxon>Longibaculum</taxon>
    </lineage>
</organism>
<comment type="similarity">
    <text evidence="1">Belongs to the nitrite and sulfite reductase 4Fe-4S domain family.</text>
</comment>
<dbReference type="PROSITE" id="PS00198">
    <property type="entry name" value="4FE4S_FER_1"/>
    <property type="match status" value="1"/>
</dbReference>
<dbReference type="Gene3D" id="3.30.413.10">
    <property type="entry name" value="Sulfite Reductase Hemoprotein, domain 1"/>
    <property type="match status" value="1"/>
</dbReference>
<keyword evidence="7" id="KW-0411">Iron-sulfur</keyword>
<dbReference type="EMBL" id="SMCQ01000041">
    <property type="protein sequence ID" value="TCV90915.1"/>
    <property type="molecule type" value="Genomic_DNA"/>
</dbReference>
<dbReference type="InterPro" id="IPR036136">
    <property type="entry name" value="Nit/Sulf_reduc_fer-like_dom_sf"/>
</dbReference>
<dbReference type="NCBIfam" id="TIGR02912">
    <property type="entry name" value="sulfite_red_C"/>
    <property type="match status" value="1"/>
</dbReference>
<dbReference type="Proteomes" id="UP000295515">
    <property type="component" value="Unassembled WGS sequence"/>
</dbReference>
<evidence type="ECO:0000256" key="6">
    <source>
        <dbReference type="ARBA" id="ARBA00023004"/>
    </source>
</evidence>
<dbReference type="GO" id="GO:0009337">
    <property type="term" value="C:sulfite reductase complex (NADPH)"/>
    <property type="evidence" value="ECO:0007669"/>
    <property type="project" value="TreeGrafter"/>
</dbReference>
<dbReference type="GO" id="GO:0020037">
    <property type="term" value="F:heme binding"/>
    <property type="evidence" value="ECO:0007669"/>
    <property type="project" value="InterPro"/>
</dbReference>
<dbReference type="RefSeq" id="WP_066443777.1">
    <property type="nucleotide sequence ID" value="NZ_CAUWFI010000011.1"/>
</dbReference>
<keyword evidence="6" id="KW-0408">Iron</keyword>
<dbReference type="SUPFAM" id="SSF54862">
    <property type="entry name" value="4Fe-4S ferredoxins"/>
    <property type="match status" value="1"/>
</dbReference>
<dbReference type="SUPFAM" id="SSF56014">
    <property type="entry name" value="Nitrite and sulphite reductase 4Fe-4S domain-like"/>
    <property type="match status" value="1"/>
</dbReference>
<dbReference type="InterPro" id="IPR006067">
    <property type="entry name" value="NO2/SO3_Rdtase_4Fe4S_dom"/>
</dbReference>
<feature type="domain" description="4Fe-4S ferredoxin-type" evidence="8">
    <location>
        <begin position="170"/>
        <end position="199"/>
    </location>
</feature>
<dbReference type="InterPro" id="IPR045854">
    <property type="entry name" value="NO2/SO3_Rdtase_4Fe4S_sf"/>
</dbReference>
<evidence type="ECO:0000256" key="7">
    <source>
        <dbReference type="ARBA" id="ARBA00023014"/>
    </source>
</evidence>
<protein>
    <submittedName>
        <fullName evidence="9">Anaerobic sulfite reductase subunit C</fullName>
    </submittedName>
</protein>
<dbReference type="SUPFAM" id="SSF55124">
    <property type="entry name" value="Nitrite/Sulfite reductase N-terminal domain-like"/>
    <property type="match status" value="1"/>
</dbReference>
<dbReference type="PANTHER" id="PTHR11493:SF54">
    <property type="entry name" value="ANAEROBIC SULFITE REDUCTASE SUBUNIT C"/>
    <property type="match status" value="1"/>
</dbReference>
<evidence type="ECO:0000256" key="3">
    <source>
        <dbReference type="ARBA" id="ARBA00022617"/>
    </source>
</evidence>
<dbReference type="InterPro" id="IPR017896">
    <property type="entry name" value="4Fe4S_Fe-S-bd"/>
</dbReference>
<name>A0A4R3YEF4_9FIRM</name>
<evidence type="ECO:0000256" key="5">
    <source>
        <dbReference type="ARBA" id="ARBA00023002"/>
    </source>
</evidence>
<evidence type="ECO:0000256" key="1">
    <source>
        <dbReference type="ARBA" id="ARBA00010429"/>
    </source>
</evidence>
<evidence type="ECO:0000313" key="10">
    <source>
        <dbReference type="Proteomes" id="UP000295515"/>
    </source>
</evidence>
<dbReference type="InterPro" id="IPR017900">
    <property type="entry name" value="4Fe4S_Fe_S_CS"/>
</dbReference>
<evidence type="ECO:0000256" key="2">
    <source>
        <dbReference type="ARBA" id="ARBA00022485"/>
    </source>
</evidence>